<dbReference type="NCBIfam" id="TIGR03593">
    <property type="entry name" value="yidC_nterm"/>
    <property type="match status" value="1"/>
</dbReference>
<dbReference type="InterPro" id="IPR028055">
    <property type="entry name" value="YidC/Oxa/ALB_C"/>
</dbReference>
<evidence type="ECO:0000256" key="10">
    <source>
        <dbReference type="ARBA" id="ARBA00023186"/>
    </source>
</evidence>
<dbReference type="GO" id="GO:0015031">
    <property type="term" value="P:protein transport"/>
    <property type="evidence" value="ECO:0007669"/>
    <property type="project" value="UniProtKB-KW"/>
</dbReference>
<keyword evidence="9 13" id="KW-0472">Membrane</keyword>
<evidence type="ECO:0000256" key="9">
    <source>
        <dbReference type="ARBA" id="ARBA00023136"/>
    </source>
</evidence>
<dbReference type="Pfam" id="PF14849">
    <property type="entry name" value="YidC_periplas"/>
    <property type="match status" value="1"/>
</dbReference>
<dbReference type="GO" id="GO:0032977">
    <property type="term" value="F:membrane insertase activity"/>
    <property type="evidence" value="ECO:0007669"/>
    <property type="project" value="InterPro"/>
</dbReference>
<dbReference type="NCBIfam" id="TIGR03592">
    <property type="entry name" value="yidC_oxa1_cterm"/>
    <property type="match status" value="1"/>
</dbReference>
<dbReference type="AlphaFoldDB" id="A0A3E1NE87"/>
<feature type="transmembrane region" description="Helical" evidence="13">
    <location>
        <begin position="6"/>
        <end position="24"/>
    </location>
</feature>
<dbReference type="RefSeq" id="WP_116849535.1">
    <property type="nucleotide sequence ID" value="NZ_QTJU01000012.1"/>
</dbReference>
<dbReference type="PANTHER" id="PTHR12428:SF65">
    <property type="entry name" value="CYTOCHROME C OXIDASE ASSEMBLY PROTEIN COX18, MITOCHONDRIAL"/>
    <property type="match status" value="1"/>
</dbReference>
<name>A0A3E1NE87_9BACT</name>
<comment type="subcellular location">
    <subcellularLocation>
        <location evidence="1">Cell inner membrane</location>
        <topology evidence="1">Multi-pass membrane protein</topology>
    </subcellularLocation>
    <subcellularLocation>
        <location evidence="13">Cell membrane</location>
        <topology evidence="13">Multi-pass membrane protein</topology>
    </subcellularLocation>
</comment>
<evidence type="ECO:0000256" key="13">
    <source>
        <dbReference type="HAMAP-Rule" id="MF_01810"/>
    </source>
</evidence>
<accession>A0A3E1NE87</accession>
<proteinExistence type="inferred from homology"/>
<evidence type="ECO:0000256" key="12">
    <source>
        <dbReference type="ARBA" id="ARBA00033342"/>
    </source>
</evidence>
<comment type="function">
    <text evidence="13">Required for the insertion and/or proper folding and/or complex formation of integral membrane proteins into the membrane. Involved in integration of membrane proteins that insert both dependently and independently of the Sec translocase complex, as well as at least some lipoproteins. Aids folding of multispanning membrane proteins.</text>
</comment>
<evidence type="ECO:0000256" key="11">
    <source>
        <dbReference type="ARBA" id="ARBA00033245"/>
    </source>
</evidence>
<evidence type="ECO:0000256" key="8">
    <source>
        <dbReference type="ARBA" id="ARBA00022989"/>
    </source>
</evidence>
<keyword evidence="7 13" id="KW-0653">Protein transport</keyword>
<evidence type="ECO:0000259" key="14">
    <source>
        <dbReference type="Pfam" id="PF02096"/>
    </source>
</evidence>
<evidence type="ECO:0000256" key="7">
    <source>
        <dbReference type="ARBA" id="ARBA00022927"/>
    </source>
</evidence>
<dbReference type="CDD" id="cd20070">
    <property type="entry name" value="5TM_YidC_Alb3"/>
    <property type="match status" value="1"/>
</dbReference>
<keyword evidence="4 13" id="KW-0813">Transport</keyword>
<keyword evidence="5 13" id="KW-1003">Cell membrane</keyword>
<dbReference type="InterPro" id="IPR001708">
    <property type="entry name" value="YidC/ALB3/OXA1/COX18"/>
</dbReference>
<keyword evidence="10 13" id="KW-0143">Chaperone</keyword>
<dbReference type="InterPro" id="IPR028053">
    <property type="entry name" value="Membr_insert_YidC_N"/>
</dbReference>
<dbReference type="InterPro" id="IPR047196">
    <property type="entry name" value="YidC_ALB_C"/>
</dbReference>
<gene>
    <name evidence="13" type="primary">yidC</name>
    <name evidence="16" type="ORF">DXN05_22225</name>
</gene>
<feature type="transmembrane region" description="Helical" evidence="13">
    <location>
        <begin position="496"/>
        <end position="516"/>
    </location>
</feature>
<keyword evidence="6 13" id="KW-0812">Transmembrane</keyword>
<evidence type="ECO:0000256" key="6">
    <source>
        <dbReference type="ARBA" id="ARBA00022692"/>
    </source>
</evidence>
<dbReference type="Proteomes" id="UP000261284">
    <property type="component" value="Unassembled WGS sequence"/>
</dbReference>
<evidence type="ECO:0000256" key="2">
    <source>
        <dbReference type="ARBA" id="ARBA00010527"/>
    </source>
</evidence>
<dbReference type="InterPro" id="IPR038221">
    <property type="entry name" value="YidC_periplasmic_sf"/>
</dbReference>
<keyword evidence="8 13" id="KW-1133">Transmembrane helix</keyword>
<feature type="domain" description="Membrane insertase YidC/Oxa/ALB C-terminal" evidence="14">
    <location>
        <begin position="373"/>
        <end position="567"/>
    </location>
</feature>
<evidence type="ECO:0000256" key="4">
    <source>
        <dbReference type="ARBA" id="ARBA00022448"/>
    </source>
</evidence>
<dbReference type="InterPro" id="IPR019998">
    <property type="entry name" value="Membr_insert_YidC"/>
</dbReference>
<reference evidence="16 17" key="1">
    <citation type="submission" date="2018-08" db="EMBL/GenBank/DDBJ databases">
        <title>Chitinophagaceae sp. K23C18032701, a novel bacterium isolated from forest soil.</title>
        <authorList>
            <person name="Wang C."/>
        </authorList>
    </citation>
    <scope>NUCLEOTIDE SEQUENCE [LARGE SCALE GENOMIC DNA]</scope>
    <source>
        <strain evidence="16 17">K23C18032701</strain>
    </source>
</reference>
<dbReference type="OrthoDB" id="9780552at2"/>
<dbReference type="NCBIfam" id="NF002356">
    <property type="entry name" value="PRK01318.2-3"/>
    <property type="match status" value="1"/>
</dbReference>
<evidence type="ECO:0000256" key="3">
    <source>
        <dbReference type="ARBA" id="ARBA00015325"/>
    </source>
</evidence>
<dbReference type="PRINTS" id="PR00701">
    <property type="entry name" value="60KDINNERMP"/>
</dbReference>
<protein>
    <recommendedName>
        <fullName evidence="3 13">Membrane protein insertase YidC</fullName>
    </recommendedName>
    <alternativeName>
        <fullName evidence="12 13">Foldase YidC</fullName>
    </alternativeName>
    <alternativeName>
        <fullName evidence="11 13">Membrane integrase YidC</fullName>
    </alternativeName>
    <alternativeName>
        <fullName evidence="13">Membrane protein YidC</fullName>
    </alternativeName>
</protein>
<evidence type="ECO:0000259" key="15">
    <source>
        <dbReference type="Pfam" id="PF14849"/>
    </source>
</evidence>
<dbReference type="EMBL" id="QTJU01000012">
    <property type="protein sequence ID" value="RFM26088.1"/>
    <property type="molecule type" value="Genomic_DNA"/>
</dbReference>
<feature type="domain" description="Membrane insertase YidC N-terminal" evidence="15">
    <location>
        <begin position="89"/>
        <end position="350"/>
    </location>
</feature>
<dbReference type="GO" id="GO:0051205">
    <property type="term" value="P:protein insertion into membrane"/>
    <property type="evidence" value="ECO:0007669"/>
    <property type="project" value="TreeGrafter"/>
</dbReference>
<dbReference type="GO" id="GO:0005886">
    <property type="term" value="C:plasma membrane"/>
    <property type="evidence" value="ECO:0007669"/>
    <property type="project" value="UniProtKB-SubCell"/>
</dbReference>
<dbReference type="PANTHER" id="PTHR12428">
    <property type="entry name" value="OXA1"/>
    <property type="match status" value="1"/>
</dbReference>
<keyword evidence="17" id="KW-1185">Reference proteome</keyword>
<organism evidence="16 17">
    <name type="scientific">Deminuibacter soli</name>
    <dbReference type="NCBI Taxonomy" id="2291815"/>
    <lineage>
        <taxon>Bacteria</taxon>
        <taxon>Pseudomonadati</taxon>
        <taxon>Bacteroidota</taxon>
        <taxon>Chitinophagia</taxon>
        <taxon>Chitinophagales</taxon>
        <taxon>Chitinophagaceae</taxon>
        <taxon>Deminuibacter</taxon>
    </lineage>
</organism>
<comment type="similarity">
    <text evidence="2 13">Belongs to the OXA1/ALB3/YidC family. Type 1 subfamily.</text>
</comment>
<feature type="transmembrane region" description="Helical" evidence="13">
    <location>
        <begin position="365"/>
        <end position="388"/>
    </location>
</feature>
<evidence type="ECO:0000256" key="1">
    <source>
        <dbReference type="ARBA" id="ARBA00004429"/>
    </source>
</evidence>
<feature type="transmembrane region" description="Helical" evidence="13">
    <location>
        <begin position="528"/>
        <end position="544"/>
    </location>
</feature>
<evidence type="ECO:0000313" key="17">
    <source>
        <dbReference type="Proteomes" id="UP000261284"/>
    </source>
</evidence>
<dbReference type="CDD" id="cd19961">
    <property type="entry name" value="EcYidC-like_peri"/>
    <property type="match status" value="1"/>
</dbReference>
<evidence type="ECO:0000313" key="16">
    <source>
        <dbReference type="EMBL" id="RFM26088.1"/>
    </source>
</evidence>
<evidence type="ECO:0000256" key="5">
    <source>
        <dbReference type="ARBA" id="ARBA00022475"/>
    </source>
</evidence>
<dbReference type="Gene3D" id="2.70.98.90">
    <property type="match status" value="1"/>
</dbReference>
<comment type="subunit">
    <text evidence="13">Interacts with the Sec translocase complex via SecD. Specifically interacts with transmembrane segments of nascent integral membrane proteins during membrane integration.</text>
</comment>
<dbReference type="Pfam" id="PF02096">
    <property type="entry name" value="60KD_IMP"/>
    <property type="match status" value="1"/>
</dbReference>
<sequence length="617" mass="69400">MKTDKNTIIGFVLLGVLFFAFFWYTNKQQQAVLTEKKRIADSTAAVIAAHNRIADTAAARVDSLRTDSLLRAAKAGNFTSAANGTEQLVVVENSLMKATFTNKGGQLKSVELKKYRSTDSTQVIMGGTAKDNLSYNVNTSNGHAAQTSELFFNAGQVVKNADGSQAITFTLSDNGGESITHQYIVKPDNYLIDWNVSLTGADKLLNGNSMNIAWDYMMQQQQASVTYERQQSRVCFVEDGGYDYKIAGNAKRKEFEKPTDWVSIKQQFFNVTLVAAKNKIQSGATEFTQQSDSSHELFATTSNFKVQVPAGASVTVPFQLYFGPNDYYILKKYDNKMENIVDLGSGIFSFVKYINRWIIMPVFNFFAGFIGNYGWVIALLTLFIRIVISPLTYSSYVSGAKMKLLRPELDVLKKKFGSDQQGFAMEQMKLFREAGVNPLGGCIPALLQIPIFFALSSFFSANILLRGQSFLWAKDLSASDMVVNFHRSLPLIGDHISLFTITAIITSFLISIYNMSMTPTQDNPAMKYMPYIFPFILFFVFNNLSSALTWYYTVSNLVTLALQFVIQHYIIDHDKIMAKIEEKRKAPKTQSKFQERYSQMMEAQKKVQDLKNKTNKK</sequence>
<feature type="transmembrane region" description="Helical" evidence="13">
    <location>
        <begin position="439"/>
        <end position="465"/>
    </location>
</feature>
<comment type="caution">
    <text evidence="16">The sequence shown here is derived from an EMBL/GenBank/DDBJ whole genome shotgun (WGS) entry which is preliminary data.</text>
</comment>
<dbReference type="HAMAP" id="MF_01810">
    <property type="entry name" value="YidC_type1"/>
    <property type="match status" value="1"/>
</dbReference>